<evidence type="ECO:0000256" key="5">
    <source>
        <dbReference type="SAM" id="MobiDB-lite"/>
    </source>
</evidence>
<keyword evidence="8" id="KW-1185">Reference proteome</keyword>
<reference evidence="8" key="1">
    <citation type="submission" date="2015-02" db="EMBL/GenBank/DDBJ databases">
        <title>Genome sequencing for Strongylocentrotus purpuratus.</title>
        <authorList>
            <person name="Murali S."/>
            <person name="Liu Y."/>
            <person name="Vee V."/>
            <person name="English A."/>
            <person name="Wang M."/>
            <person name="Skinner E."/>
            <person name="Han Y."/>
            <person name="Muzny D.M."/>
            <person name="Worley K.C."/>
            <person name="Gibbs R.A."/>
        </authorList>
    </citation>
    <scope>NUCLEOTIDE SEQUENCE</scope>
</reference>
<feature type="region of interest" description="Disordered" evidence="5">
    <location>
        <begin position="128"/>
        <end position="163"/>
    </location>
</feature>
<feature type="compositionally biased region" description="Basic and acidic residues" evidence="5">
    <location>
        <begin position="139"/>
        <end position="159"/>
    </location>
</feature>
<dbReference type="PANTHER" id="PTHR11040">
    <property type="entry name" value="ZINC/IRON TRANSPORTER"/>
    <property type="match status" value="1"/>
</dbReference>
<dbReference type="RefSeq" id="XP_011666320.2">
    <property type="nucleotide sequence ID" value="XM_011668018.2"/>
</dbReference>
<keyword evidence="4 6" id="KW-0472">Membrane</keyword>
<dbReference type="EnsemblMetazoa" id="XM_011668018">
    <property type="protein sequence ID" value="XP_011666320"/>
    <property type="gene ID" value="LOC755663"/>
</dbReference>
<dbReference type="InParanoid" id="A0A7M7LSV6"/>
<dbReference type="OMA" id="QECGIIG"/>
<reference evidence="7" key="2">
    <citation type="submission" date="2021-01" db="UniProtKB">
        <authorList>
            <consortium name="EnsemblMetazoa"/>
        </authorList>
    </citation>
    <scope>IDENTIFICATION</scope>
</reference>
<evidence type="ECO:0000256" key="2">
    <source>
        <dbReference type="ARBA" id="ARBA00022692"/>
    </source>
</evidence>
<feature type="transmembrane region" description="Helical" evidence="6">
    <location>
        <begin position="6"/>
        <end position="27"/>
    </location>
</feature>
<dbReference type="OrthoDB" id="448280at2759"/>
<evidence type="ECO:0000256" key="1">
    <source>
        <dbReference type="ARBA" id="ARBA00004141"/>
    </source>
</evidence>
<sequence>MDIVALKGLGIGLLFVLAFVGGLIPLCCIRSHSQGMAESAITRRVISLLNSAAAGIFLSIALVHLLPDVRMIFDKALNITHGGEVEGGGMAMGFDWAGFTAGVGFLFVVFVEQLMMWCLESSERTDNTASDTSHLVKSTTRESDTDGHGEYGALRERSPSECQSEASITVQRGLDDLQPLTSFRAIVLLVSLSFHGLFEGLALGLQLEEQDTIDLLIAISIHKGIESFTVLLRFAQLPGRDVLKWSSLVIFSLTSPIGIGIGIPLADPSVNADALLVNGILQGLATGTFMFVTFVELLPVELAGKDDRLLKCTCLIAGFGLMCGLTQI</sequence>
<evidence type="ECO:0000256" key="3">
    <source>
        <dbReference type="ARBA" id="ARBA00022989"/>
    </source>
</evidence>
<evidence type="ECO:0000313" key="8">
    <source>
        <dbReference type="Proteomes" id="UP000007110"/>
    </source>
</evidence>
<dbReference type="InterPro" id="IPR003689">
    <property type="entry name" value="ZIP"/>
</dbReference>
<dbReference type="Pfam" id="PF02535">
    <property type="entry name" value="Zip"/>
    <property type="match status" value="1"/>
</dbReference>
<dbReference type="PANTHER" id="PTHR11040:SF140">
    <property type="entry name" value="ZRT (ZRT), IRT- (IRT-) LIKE PROTEIN TRANSPORTER"/>
    <property type="match status" value="1"/>
</dbReference>
<dbReference type="GO" id="GO:0071577">
    <property type="term" value="P:zinc ion transmembrane transport"/>
    <property type="evidence" value="ECO:0000318"/>
    <property type="project" value="GO_Central"/>
</dbReference>
<dbReference type="GO" id="GO:0005385">
    <property type="term" value="F:zinc ion transmembrane transporter activity"/>
    <property type="evidence" value="ECO:0000318"/>
    <property type="project" value="GO_Central"/>
</dbReference>
<comment type="subcellular location">
    <subcellularLocation>
        <location evidence="1">Membrane</location>
        <topology evidence="1">Multi-pass membrane protein</topology>
    </subcellularLocation>
</comment>
<evidence type="ECO:0000256" key="4">
    <source>
        <dbReference type="ARBA" id="ARBA00023136"/>
    </source>
</evidence>
<proteinExistence type="predicted"/>
<dbReference type="KEGG" id="spu:755663"/>
<dbReference type="Proteomes" id="UP000007110">
    <property type="component" value="Unassembled WGS sequence"/>
</dbReference>
<protein>
    <submittedName>
        <fullName evidence="7">Uncharacterized protein</fullName>
    </submittedName>
</protein>
<evidence type="ECO:0000313" key="7">
    <source>
        <dbReference type="EnsemblMetazoa" id="XP_011666320"/>
    </source>
</evidence>
<organism evidence="7 8">
    <name type="scientific">Strongylocentrotus purpuratus</name>
    <name type="common">Purple sea urchin</name>
    <dbReference type="NCBI Taxonomy" id="7668"/>
    <lineage>
        <taxon>Eukaryota</taxon>
        <taxon>Metazoa</taxon>
        <taxon>Echinodermata</taxon>
        <taxon>Eleutherozoa</taxon>
        <taxon>Echinozoa</taxon>
        <taxon>Echinoidea</taxon>
        <taxon>Euechinoidea</taxon>
        <taxon>Echinacea</taxon>
        <taxon>Camarodonta</taxon>
        <taxon>Echinidea</taxon>
        <taxon>Strongylocentrotidae</taxon>
        <taxon>Strongylocentrotus</taxon>
    </lineage>
</organism>
<feature type="transmembrane region" description="Helical" evidence="6">
    <location>
        <begin position="48"/>
        <end position="66"/>
    </location>
</feature>
<keyword evidence="2 6" id="KW-0812">Transmembrane</keyword>
<dbReference type="GO" id="GO:0005886">
    <property type="term" value="C:plasma membrane"/>
    <property type="evidence" value="ECO:0000318"/>
    <property type="project" value="GO_Central"/>
</dbReference>
<feature type="compositionally biased region" description="Polar residues" evidence="5">
    <location>
        <begin position="128"/>
        <end position="138"/>
    </location>
</feature>
<accession>A0A7M7LSV6</accession>
<feature type="transmembrane region" description="Helical" evidence="6">
    <location>
        <begin position="96"/>
        <end position="119"/>
    </location>
</feature>
<name>A0A7M7LSV6_STRPU</name>
<feature type="transmembrane region" description="Helical" evidence="6">
    <location>
        <begin position="242"/>
        <end position="263"/>
    </location>
</feature>
<feature type="transmembrane region" description="Helical" evidence="6">
    <location>
        <begin position="275"/>
        <end position="297"/>
    </location>
</feature>
<dbReference type="GeneID" id="755663"/>
<keyword evidence="3 6" id="KW-1133">Transmembrane helix</keyword>
<evidence type="ECO:0000256" key="6">
    <source>
        <dbReference type="SAM" id="Phobius"/>
    </source>
</evidence>
<dbReference type="AlphaFoldDB" id="A0A7M7LSV6"/>